<dbReference type="RefSeq" id="WP_073089887.1">
    <property type="nucleotide sequence ID" value="NZ_FQWY01000007.1"/>
</dbReference>
<dbReference type="SUPFAM" id="SSF56176">
    <property type="entry name" value="FAD-binding/transporter-associated domain-like"/>
    <property type="match status" value="1"/>
</dbReference>
<dbReference type="Pfam" id="PF03450">
    <property type="entry name" value="CO_deh_flav_C"/>
    <property type="match status" value="1"/>
</dbReference>
<dbReference type="SUPFAM" id="SSF55447">
    <property type="entry name" value="CO dehydrogenase flavoprotein C-terminal domain-like"/>
    <property type="match status" value="1"/>
</dbReference>
<accession>A0A1M5LDH8</accession>
<evidence type="ECO:0000313" key="5">
    <source>
        <dbReference type="Proteomes" id="UP000242329"/>
    </source>
</evidence>
<evidence type="ECO:0000259" key="3">
    <source>
        <dbReference type="PROSITE" id="PS51387"/>
    </source>
</evidence>
<evidence type="ECO:0000313" key="4">
    <source>
        <dbReference type="EMBL" id="SHG63036.1"/>
    </source>
</evidence>
<dbReference type="STRING" id="1123382.SAMN02745221_00646"/>
<dbReference type="InterPro" id="IPR051312">
    <property type="entry name" value="Diverse_Substr_Oxidored"/>
</dbReference>
<name>A0A1M5LDH8_9FIRM</name>
<dbReference type="InterPro" id="IPR002346">
    <property type="entry name" value="Mopterin_DH_FAD-bd"/>
</dbReference>
<dbReference type="PANTHER" id="PTHR42659">
    <property type="entry name" value="XANTHINE DEHYDROGENASE SUBUNIT C-RELATED"/>
    <property type="match status" value="1"/>
</dbReference>
<evidence type="ECO:0000256" key="1">
    <source>
        <dbReference type="ARBA" id="ARBA00022630"/>
    </source>
</evidence>
<keyword evidence="5" id="KW-1185">Reference proteome</keyword>
<dbReference type="PANTHER" id="PTHR42659:SF9">
    <property type="entry name" value="XANTHINE DEHYDROGENASE FAD-BINDING SUBUNIT XDHB-RELATED"/>
    <property type="match status" value="1"/>
</dbReference>
<dbReference type="Gene3D" id="3.30.43.10">
    <property type="entry name" value="Uridine Diphospho-n-acetylenolpyruvylglucosamine Reductase, domain 2"/>
    <property type="match status" value="1"/>
</dbReference>
<reference evidence="5" key="1">
    <citation type="submission" date="2016-11" db="EMBL/GenBank/DDBJ databases">
        <authorList>
            <person name="Varghese N."/>
            <person name="Submissions S."/>
        </authorList>
    </citation>
    <scope>NUCLEOTIDE SEQUENCE [LARGE SCALE GENOMIC DNA]</scope>
    <source>
        <strain evidence="5">DSM 11003</strain>
    </source>
</reference>
<dbReference type="SMART" id="SM01092">
    <property type="entry name" value="CO_deh_flav_C"/>
    <property type="match status" value="1"/>
</dbReference>
<dbReference type="GO" id="GO:0071949">
    <property type="term" value="F:FAD binding"/>
    <property type="evidence" value="ECO:0007669"/>
    <property type="project" value="InterPro"/>
</dbReference>
<dbReference type="GO" id="GO:0016491">
    <property type="term" value="F:oxidoreductase activity"/>
    <property type="evidence" value="ECO:0007669"/>
    <property type="project" value="UniProtKB-KW"/>
</dbReference>
<dbReference type="Gene3D" id="3.30.465.10">
    <property type="match status" value="1"/>
</dbReference>
<organism evidence="4 5">
    <name type="scientific">Thermosyntropha lipolytica DSM 11003</name>
    <dbReference type="NCBI Taxonomy" id="1123382"/>
    <lineage>
        <taxon>Bacteria</taxon>
        <taxon>Bacillati</taxon>
        <taxon>Bacillota</taxon>
        <taxon>Clostridia</taxon>
        <taxon>Eubacteriales</taxon>
        <taxon>Syntrophomonadaceae</taxon>
        <taxon>Thermosyntropha</taxon>
    </lineage>
</organism>
<dbReference type="Gene3D" id="3.30.390.50">
    <property type="entry name" value="CO dehydrogenase flavoprotein, C-terminal domain"/>
    <property type="match status" value="1"/>
</dbReference>
<proteinExistence type="predicted"/>
<dbReference type="Pfam" id="PF00941">
    <property type="entry name" value="FAD_binding_5"/>
    <property type="match status" value="1"/>
</dbReference>
<keyword evidence="1" id="KW-0285">Flavoprotein</keyword>
<dbReference type="InterPro" id="IPR005107">
    <property type="entry name" value="CO_DH_flav_C"/>
</dbReference>
<dbReference type="InterPro" id="IPR036318">
    <property type="entry name" value="FAD-bd_PCMH-like_sf"/>
</dbReference>
<dbReference type="InterPro" id="IPR016166">
    <property type="entry name" value="FAD-bd_PCMH"/>
</dbReference>
<dbReference type="OrthoDB" id="9789842at2"/>
<sequence length="289" mass="31613">MELKEVIKARTLEEVLDVLDEKGEKAKVIAGGTDLVIQLREGKVNPEVLVDISDVAELCFIKETGDFIEIGAATRFVNIKESPVIGKPFKGLQEAAGHVGSPQIRNLGTVGGNICNASPAADTVPALLALDAVAVIKSKQGTREMPLEDIYIDRGKVKLEPQEILYAVKFLKPQPGQGLGFVKLGLRKALAISTISLAVFVERGENEVIKNIRIGSGALSRFPVREREVEDFVKGKKMDNTVIEEAAEVFGQVLEKRLATRPPVEKDFKPYAIKGVFKEALNKAWQRTK</sequence>
<protein>
    <submittedName>
        <fullName evidence="4">Purine hydroxylase gamma subunit apoprotein</fullName>
    </submittedName>
</protein>
<feature type="domain" description="FAD-binding PCMH-type" evidence="3">
    <location>
        <begin position="1"/>
        <end position="175"/>
    </location>
</feature>
<dbReference type="InterPro" id="IPR016167">
    <property type="entry name" value="FAD-bd_PCMH_sub1"/>
</dbReference>
<dbReference type="PROSITE" id="PS51387">
    <property type="entry name" value="FAD_PCMH"/>
    <property type="match status" value="1"/>
</dbReference>
<dbReference type="Proteomes" id="UP000242329">
    <property type="component" value="Unassembled WGS sequence"/>
</dbReference>
<dbReference type="AlphaFoldDB" id="A0A1M5LDH8"/>
<dbReference type="InterPro" id="IPR036683">
    <property type="entry name" value="CO_DH_flav_C_dom_sf"/>
</dbReference>
<gene>
    <name evidence="4" type="ORF">SAMN02745221_00646</name>
</gene>
<keyword evidence="2" id="KW-0560">Oxidoreductase</keyword>
<evidence type="ECO:0000256" key="2">
    <source>
        <dbReference type="ARBA" id="ARBA00023002"/>
    </source>
</evidence>
<dbReference type="EMBL" id="FQWY01000007">
    <property type="protein sequence ID" value="SHG63036.1"/>
    <property type="molecule type" value="Genomic_DNA"/>
</dbReference>
<dbReference type="InterPro" id="IPR016169">
    <property type="entry name" value="FAD-bd_PCMH_sub2"/>
</dbReference>